<evidence type="ECO:0000256" key="5">
    <source>
        <dbReference type="ARBA" id="ARBA00022525"/>
    </source>
</evidence>
<comment type="subcellular location">
    <subcellularLocation>
        <location evidence="2">Secreted</location>
    </subcellularLocation>
</comment>
<evidence type="ECO:0000256" key="7">
    <source>
        <dbReference type="ARBA" id="ARBA00023239"/>
    </source>
</evidence>
<dbReference type="CDD" id="cd10320">
    <property type="entry name" value="RGL4_N"/>
    <property type="match status" value="1"/>
</dbReference>
<dbReference type="Gene3D" id="2.60.120.260">
    <property type="entry name" value="Galactose-binding domain-like"/>
    <property type="match status" value="1"/>
</dbReference>
<dbReference type="PANTHER" id="PTHR32018:SF6">
    <property type="entry name" value="RHAMNOGALACTURONAN ENDOLYASE"/>
    <property type="match status" value="1"/>
</dbReference>
<proteinExistence type="inferred from homology"/>
<dbReference type="GO" id="GO:0005975">
    <property type="term" value="P:carbohydrate metabolic process"/>
    <property type="evidence" value="ECO:0007669"/>
    <property type="project" value="InterPro"/>
</dbReference>
<evidence type="ECO:0000256" key="6">
    <source>
        <dbReference type="ARBA" id="ARBA00022729"/>
    </source>
</evidence>
<dbReference type="InterPro" id="IPR013784">
    <property type="entry name" value="Carb-bd-like_fold"/>
</dbReference>
<feature type="domain" description="Rhamnogalacturonan lyase" evidence="9">
    <location>
        <begin position="485"/>
        <end position="677"/>
    </location>
</feature>
<comment type="caution">
    <text evidence="11">The sequence shown here is derived from an EMBL/GenBank/DDBJ whole genome shotgun (WGS) entry which is preliminary data.</text>
</comment>
<dbReference type="Gene3D" id="2.60.40.1120">
    <property type="entry name" value="Carboxypeptidase-like, regulatory domain"/>
    <property type="match status" value="1"/>
</dbReference>
<dbReference type="PANTHER" id="PTHR32018">
    <property type="entry name" value="RHAMNOGALACTURONATE LYASE FAMILY PROTEIN"/>
    <property type="match status" value="1"/>
</dbReference>
<dbReference type="InterPro" id="IPR008979">
    <property type="entry name" value="Galactose-bd-like_sf"/>
</dbReference>
<organism evidence="11 12">
    <name type="scientific">Rubus argutus</name>
    <name type="common">Southern blackberry</name>
    <dbReference type="NCBI Taxonomy" id="59490"/>
    <lineage>
        <taxon>Eukaryota</taxon>
        <taxon>Viridiplantae</taxon>
        <taxon>Streptophyta</taxon>
        <taxon>Embryophyta</taxon>
        <taxon>Tracheophyta</taxon>
        <taxon>Spermatophyta</taxon>
        <taxon>Magnoliopsida</taxon>
        <taxon>eudicotyledons</taxon>
        <taxon>Gunneridae</taxon>
        <taxon>Pentapetalae</taxon>
        <taxon>rosids</taxon>
        <taxon>fabids</taxon>
        <taxon>Rosales</taxon>
        <taxon>Rosaceae</taxon>
        <taxon>Rosoideae</taxon>
        <taxon>Rosoideae incertae sedis</taxon>
        <taxon>Rubus</taxon>
    </lineage>
</organism>
<dbReference type="SUPFAM" id="SSF49785">
    <property type="entry name" value="Galactose-binding domain-like"/>
    <property type="match status" value="1"/>
</dbReference>
<evidence type="ECO:0000313" key="11">
    <source>
        <dbReference type="EMBL" id="KAK9936093.1"/>
    </source>
</evidence>
<dbReference type="CDD" id="cd10317">
    <property type="entry name" value="RGL4_C"/>
    <property type="match status" value="1"/>
</dbReference>
<dbReference type="AlphaFoldDB" id="A0AAW1XI48"/>
<keyword evidence="6 8" id="KW-0732">Signal</keyword>
<dbReference type="SUPFAM" id="SSF49452">
    <property type="entry name" value="Starch-binding domain-like"/>
    <property type="match status" value="1"/>
</dbReference>
<accession>A0AAW1XI48</accession>
<keyword evidence="12" id="KW-1185">Reference proteome</keyword>
<dbReference type="GO" id="GO:0005576">
    <property type="term" value="C:extracellular region"/>
    <property type="evidence" value="ECO:0007669"/>
    <property type="project" value="UniProtKB-SubCell"/>
</dbReference>
<dbReference type="FunFam" id="2.60.40.1120:FF:000033">
    <property type="entry name" value="Rhamnogalacturonate lyase B"/>
    <property type="match status" value="1"/>
</dbReference>
<dbReference type="SUPFAM" id="SSF74650">
    <property type="entry name" value="Galactose mutarotase-like"/>
    <property type="match status" value="1"/>
</dbReference>
<dbReference type="Pfam" id="PF14683">
    <property type="entry name" value="CBM-like"/>
    <property type="match status" value="1"/>
</dbReference>
<protein>
    <recommendedName>
        <fullName evidence="4">rhamnogalacturonan endolyase</fullName>
        <ecNumber evidence="4">4.2.2.23</ecNumber>
    </recommendedName>
</protein>
<dbReference type="Pfam" id="PF06045">
    <property type="entry name" value="Rhamnogal_lyase"/>
    <property type="match status" value="1"/>
</dbReference>
<dbReference type="EC" id="4.2.2.23" evidence="4"/>
<dbReference type="Pfam" id="PF14686">
    <property type="entry name" value="fn3_3"/>
    <property type="match status" value="1"/>
</dbReference>
<dbReference type="Proteomes" id="UP001457282">
    <property type="component" value="Unassembled WGS sequence"/>
</dbReference>
<dbReference type="InterPro" id="IPR051850">
    <property type="entry name" value="Polysacch_Lyase_4"/>
</dbReference>
<dbReference type="InterPro" id="IPR014718">
    <property type="entry name" value="GH-type_carb-bd"/>
</dbReference>
<comment type="similarity">
    <text evidence="3">Belongs to the polysaccharide lyase 4 family.</text>
</comment>
<gene>
    <name evidence="11" type="ORF">M0R45_012954</name>
</gene>
<dbReference type="InterPro" id="IPR011013">
    <property type="entry name" value="Gal_mutarotase_sf_dom"/>
</dbReference>
<dbReference type="EMBL" id="JBEDUW010000003">
    <property type="protein sequence ID" value="KAK9936093.1"/>
    <property type="molecule type" value="Genomic_DNA"/>
</dbReference>
<sequence>MRQRVGWLLWTVLLMLVLFCFLVDAGNYNAPRRALGSNNISVRQHEDGVKILTDTPNRVVLDNGLVQVTFSNPGGDVVGIKYNGIDNLLEINNEETNRGYWDIVWSNPGKKFAYDKLYGTEFKVITARKDQAEVSFIKTYNVSSPNGLYVPLNVDKRYIMQRGGSGFYAYSIFERIEGWPGAEMDHIRLVFKLQQAKFRYMALSDTRQRFMPTQDDRRNGQRLAYVEAVLLPNATSNPIFAGEVDDKYQYSMEDKDNKVHGWVCTDDQSLVGFWMITPSSEFRIGGPLKQDLASHVGPTTMSVFSSTHYAGGQLGMRFRQGEAWKKVFGPVFLYLNSADPNNGSTTTLWNNAKEQMRKQVKSWPYNFNSSQDFPSSDQRGLVSGRLQVIDASNVLVPASSAYVGLAAPGEIGSWQKESKGYQFWTQADENGQFVIKHVRPGNYSLYAWVTGFIGDYKHEGEITIKPGSRIQLDNLRYEPPRSGPTLWEIGIPDRSAAEFNIPDPYPTLMNKFDNNNHSDDSDKFRQYGLWARYEELYPDHDLIYTVDSNNYRDDWFYAHVTRNIGNETYVGTTWQVKFQLHNVTHPGNYTLRLALAAATLSELQVRFNDRSVARPLFSTGKIGEDNAIARHGIHGLYWLFHVDVPSTLLREGNNTMYLTQSRDGFTFRGVMYDYIRLEGPSSQ</sequence>
<evidence type="ECO:0000256" key="2">
    <source>
        <dbReference type="ARBA" id="ARBA00004613"/>
    </source>
</evidence>
<dbReference type="GO" id="GO:0030246">
    <property type="term" value="F:carbohydrate binding"/>
    <property type="evidence" value="ECO:0007669"/>
    <property type="project" value="InterPro"/>
</dbReference>
<dbReference type="GO" id="GO:0102210">
    <property type="term" value="F:rhamnogalacturonan endolyase activity"/>
    <property type="evidence" value="ECO:0007669"/>
    <property type="project" value="UniProtKB-EC"/>
</dbReference>
<dbReference type="Gene3D" id="2.70.98.10">
    <property type="match status" value="1"/>
</dbReference>
<dbReference type="CDD" id="cd10316">
    <property type="entry name" value="RGL4_M"/>
    <property type="match status" value="1"/>
</dbReference>
<dbReference type="InterPro" id="IPR029413">
    <property type="entry name" value="RG-lyase_II"/>
</dbReference>
<dbReference type="InterPro" id="IPR029411">
    <property type="entry name" value="RG-lyase_III"/>
</dbReference>
<comment type="catalytic activity">
    <reaction evidence="1">
        <text>Endotype eliminative cleavage of L-alpha-rhamnopyranosyl-(1-&gt;4)-alpha-D-galactopyranosyluronic acid bonds of rhamnogalacturonan I domains in ramified hairy regions of pectin leaving L-rhamnopyranose at the reducing end and 4-deoxy-4,5-unsaturated D-galactopyranosyluronic acid at the non-reducing end.</text>
        <dbReference type="EC" id="4.2.2.23"/>
    </reaction>
</comment>
<evidence type="ECO:0000256" key="1">
    <source>
        <dbReference type="ARBA" id="ARBA00001324"/>
    </source>
</evidence>
<evidence type="ECO:0000259" key="10">
    <source>
        <dbReference type="Pfam" id="PF14686"/>
    </source>
</evidence>
<feature type="chain" id="PRO_5043889778" description="rhamnogalacturonan endolyase" evidence="8">
    <location>
        <begin position="26"/>
        <end position="683"/>
    </location>
</feature>
<evidence type="ECO:0000256" key="8">
    <source>
        <dbReference type="SAM" id="SignalP"/>
    </source>
</evidence>
<feature type="domain" description="Rhamnogalacturonan lyase" evidence="10">
    <location>
        <begin position="399"/>
        <end position="471"/>
    </location>
</feature>
<keyword evidence="5" id="KW-0964">Secreted</keyword>
<dbReference type="InterPro" id="IPR010325">
    <property type="entry name" value="Rhamnogal_lyase"/>
</dbReference>
<evidence type="ECO:0000256" key="4">
    <source>
        <dbReference type="ARBA" id="ARBA00012437"/>
    </source>
</evidence>
<name>A0AAW1XI48_RUBAR</name>
<reference evidence="11 12" key="1">
    <citation type="journal article" date="2023" name="G3 (Bethesda)">
        <title>A chromosome-length genome assembly and annotation of blackberry (Rubus argutus, cv. 'Hillquist').</title>
        <authorList>
            <person name="Bruna T."/>
            <person name="Aryal R."/>
            <person name="Dudchenko O."/>
            <person name="Sargent D.J."/>
            <person name="Mead D."/>
            <person name="Buti M."/>
            <person name="Cavallini A."/>
            <person name="Hytonen T."/>
            <person name="Andres J."/>
            <person name="Pham M."/>
            <person name="Weisz D."/>
            <person name="Mascagni F."/>
            <person name="Usai G."/>
            <person name="Natali L."/>
            <person name="Bassil N."/>
            <person name="Fernandez G.E."/>
            <person name="Lomsadze A."/>
            <person name="Armour M."/>
            <person name="Olukolu B."/>
            <person name="Poorten T."/>
            <person name="Britton C."/>
            <person name="Davik J."/>
            <person name="Ashrafi H."/>
            <person name="Aiden E.L."/>
            <person name="Borodovsky M."/>
            <person name="Worthington M."/>
        </authorList>
    </citation>
    <scope>NUCLEOTIDE SEQUENCE [LARGE SCALE GENOMIC DNA]</scope>
    <source>
        <tissue evidence="11">Leaf</tissue>
    </source>
</reference>
<evidence type="ECO:0000259" key="9">
    <source>
        <dbReference type="Pfam" id="PF14683"/>
    </source>
</evidence>
<feature type="signal peptide" evidence="8">
    <location>
        <begin position="1"/>
        <end position="25"/>
    </location>
</feature>
<keyword evidence="7" id="KW-0456">Lyase</keyword>
<evidence type="ECO:0000313" key="12">
    <source>
        <dbReference type="Proteomes" id="UP001457282"/>
    </source>
</evidence>
<evidence type="ECO:0000256" key="3">
    <source>
        <dbReference type="ARBA" id="ARBA00010418"/>
    </source>
</evidence>